<protein>
    <recommendedName>
        <fullName evidence="4">DUF998 domain-containing protein</fullName>
    </recommendedName>
</protein>
<dbReference type="OrthoDB" id="3530459at2"/>
<name>A0A1G9SDC3_9ACTN</name>
<evidence type="ECO:0000313" key="3">
    <source>
        <dbReference type="Proteomes" id="UP000199202"/>
    </source>
</evidence>
<evidence type="ECO:0000256" key="1">
    <source>
        <dbReference type="SAM" id="Phobius"/>
    </source>
</evidence>
<keyword evidence="3" id="KW-1185">Reference proteome</keyword>
<dbReference type="EMBL" id="FNDJ01000041">
    <property type="protein sequence ID" value="SDM33496.1"/>
    <property type="molecule type" value="Genomic_DNA"/>
</dbReference>
<sequence>MTLRQCLWGTVAGTAVSAGALVYAQVALPAQPLLSDYVLVSGGLMPVLVGMLALAVACLTLAYGMAAGDPSRTAATRVLLLAAAAGLMMSAIFPTDPGGSEIDSLSGEIHRWSAAVVFNSLPVAGWVLARHRSVAPRWNAVRAMSVTAAVTLAIYLAAHPATLTSPLINGSAYYGLMERAVVLVEMVLIVVMAVASYRDRQVTADAVGAPAPAQPAGTDRPQQLAA</sequence>
<accession>A0A1G9SDC3</accession>
<dbReference type="Proteomes" id="UP000199202">
    <property type="component" value="Unassembled WGS sequence"/>
</dbReference>
<feature type="transmembrane region" description="Helical" evidence="1">
    <location>
        <begin position="112"/>
        <end position="129"/>
    </location>
</feature>
<dbReference type="RefSeq" id="WP_090946556.1">
    <property type="nucleotide sequence ID" value="NZ_FNDJ01000041.1"/>
</dbReference>
<dbReference type="STRING" id="633440.SAMN05421869_14124"/>
<feature type="transmembrane region" description="Helical" evidence="1">
    <location>
        <begin position="173"/>
        <end position="195"/>
    </location>
</feature>
<dbReference type="InterPro" id="IPR009339">
    <property type="entry name" value="DUF998"/>
</dbReference>
<proteinExistence type="predicted"/>
<dbReference type="AlphaFoldDB" id="A0A1G9SDC3"/>
<keyword evidence="1" id="KW-1133">Transmembrane helix</keyword>
<feature type="transmembrane region" description="Helical" evidence="1">
    <location>
        <begin position="74"/>
        <end position="92"/>
    </location>
</feature>
<feature type="transmembrane region" description="Helical" evidence="1">
    <location>
        <begin position="141"/>
        <end position="161"/>
    </location>
</feature>
<gene>
    <name evidence="2" type="ORF">SAMN05421869_14124</name>
</gene>
<organism evidence="2 3">
    <name type="scientific">Nonomuraea jiangxiensis</name>
    <dbReference type="NCBI Taxonomy" id="633440"/>
    <lineage>
        <taxon>Bacteria</taxon>
        <taxon>Bacillati</taxon>
        <taxon>Actinomycetota</taxon>
        <taxon>Actinomycetes</taxon>
        <taxon>Streptosporangiales</taxon>
        <taxon>Streptosporangiaceae</taxon>
        <taxon>Nonomuraea</taxon>
    </lineage>
</organism>
<feature type="transmembrane region" description="Helical" evidence="1">
    <location>
        <begin position="40"/>
        <end position="62"/>
    </location>
</feature>
<keyword evidence="1" id="KW-0472">Membrane</keyword>
<dbReference type="Pfam" id="PF06197">
    <property type="entry name" value="DUF998"/>
    <property type="match status" value="1"/>
</dbReference>
<reference evidence="2 3" key="1">
    <citation type="submission" date="2016-10" db="EMBL/GenBank/DDBJ databases">
        <authorList>
            <person name="de Groot N.N."/>
        </authorList>
    </citation>
    <scope>NUCLEOTIDE SEQUENCE [LARGE SCALE GENOMIC DNA]</scope>
    <source>
        <strain evidence="2 3">CGMCC 4.6533</strain>
    </source>
</reference>
<evidence type="ECO:0008006" key="4">
    <source>
        <dbReference type="Google" id="ProtNLM"/>
    </source>
</evidence>
<evidence type="ECO:0000313" key="2">
    <source>
        <dbReference type="EMBL" id="SDM33496.1"/>
    </source>
</evidence>
<keyword evidence="1" id="KW-0812">Transmembrane</keyword>